<dbReference type="PROSITE" id="PS00092">
    <property type="entry name" value="N6_MTASE"/>
    <property type="match status" value="1"/>
</dbReference>
<dbReference type="InterPro" id="IPR054520">
    <property type="entry name" value="M_Eco57I_C"/>
</dbReference>
<dbReference type="PANTHER" id="PTHR33841:SF5">
    <property type="entry name" value="DNA METHYLASE (MODIFICATION METHYLASE) (METHYLTRANSFERASE)-RELATED"/>
    <property type="match status" value="1"/>
</dbReference>
<gene>
    <name evidence="10" type="ORF">NGM29_09195</name>
</gene>
<feature type="region of interest" description="Disordered" evidence="7">
    <location>
        <begin position="944"/>
        <end position="969"/>
    </location>
</feature>
<dbReference type="Pfam" id="PF22837">
    <property type="entry name" value="M_Eco57I_C"/>
    <property type="match status" value="1"/>
</dbReference>
<evidence type="ECO:0000256" key="3">
    <source>
        <dbReference type="ARBA" id="ARBA00022603"/>
    </source>
</evidence>
<evidence type="ECO:0000313" key="10">
    <source>
        <dbReference type="EMBL" id="UTF51986.1"/>
    </source>
</evidence>
<dbReference type="InterPro" id="IPR050953">
    <property type="entry name" value="N4_N6_ade-DNA_methylase"/>
</dbReference>
<sequence length="969" mass="109578">MPGTPSESEFHRILCTRLRDYVDRERTSVDSVRLEERGERGLGNIVVESEVIESLVINVQRDCVYPLDVDVITQARDDADAAGVEHFATCNSRDFFLFHYTGQREISKIQYYYLDFRDVGLDDSSGNDRLSTIFHAVQSLTTQGELPQQRPRDRIVGPLRSFHDSVWPTFRALARETYDTDPDFAERFDEWVRENDYASLEESEQFSLAAKQYAYLLASQILFYEVVREQTSESRETKSGYPLESLVEGASTADSENRIARQFEEFQAEIDFESVFDDGASLFAAYPHNSKTRPAVRALHGSIEAKNLSTVDEDLVGELYEELIPEHERKSLGQFYTHPDIAEAICNWTLQPQEDGVPRVLDPASGSGTFPVKAYHRMQELAPTATHQEILDNVTAVDINRFPLHLTALNLASRTVHERTSQLHTVNDSFFNVSPRDRRLSRGDGVRDEAKKYDAVVANPPYIRQENLSPDRDHFRSHLTKYGAENSNRYASGRNKLSTRSDAYVYFVSHALQFLRDGGRLGFIVPTKWLTTKYGESFQEFLYDQAKVHAIVGFSDRAFTALVDTVVLFAERCADEVERRETVTDFIRVKERLSPEELSSIAGARRSVPDGKAFGIETNESYRVISLPQARLERQGGRKLGHYLYGPSPFIPIVHSDKMRRLDTYADVAFGNKTGNNEFFLLDEQDVTQWGIDERFLQPAIRSIRALESYRVTDTDQYLLDFGAYVDTVESRQDGLGSTTERAEAVKNELHNDGYASTVRYLEYGEEEGVPDGRTVSQHKPWFNLGDLLVPDVLHPVFYNERVFTVDNAGGYAPTNAIQCVDIIEYDDVLPSVLQSTVYKVLLELWGRHEGGGALQLLTYEVSSVPVPSPELMSESKLERIAEAGEKLVRGVDGAQDELDQVILEFLELGLSVEELQAAHSGLVAQRVQGAATENVLVEEIDEFDESDLPSSIPDYEPDGEMDARVDDF</sequence>
<dbReference type="PANTHER" id="PTHR33841">
    <property type="entry name" value="DNA METHYLTRANSFERASE YEEA-RELATED"/>
    <property type="match status" value="1"/>
</dbReference>
<proteinExistence type="inferred from homology"/>
<evidence type="ECO:0000256" key="7">
    <source>
        <dbReference type="SAM" id="MobiDB-lite"/>
    </source>
</evidence>
<dbReference type="RefSeq" id="WP_254155638.1">
    <property type="nucleotide sequence ID" value="NZ_CP100355.1"/>
</dbReference>
<evidence type="ECO:0000256" key="6">
    <source>
        <dbReference type="ARBA" id="ARBA00047942"/>
    </source>
</evidence>
<dbReference type="EMBL" id="CP100355">
    <property type="protein sequence ID" value="UTF51986.1"/>
    <property type="molecule type" value="Genomic_DNA"/>
</dbReference>
<evidence type="ECO:0000256" key="1">
    <source>
        <dbReference type="ARBA" id="ARBA00006594"/>
    </source>
</evidence>
<dbReference type="Proteomes" id="UP001056855">
    <property type="component" value="Chromosome"/>
</dbReference>
<keyword evidence="11" id="KW-1185">Reference proteome</keyword>
<name>A0A9E7SUH3_9EURY</name>
<dbReference type="AlphaFoldDB" id="A0A9E7SUH3"/>
<dbReference type="InterPro" id="IPR011639">
    <property type="entry name" value="MethylTrfase_TaqI-like_dom"/>
</dbReference>
<comment type="catalytic activity">
    <reaction evidence="6">
        <text>a 2'-deoxyadenosine in DNA + S-adenosyl-L-methionine = an N(6)-methyl-2'-deoxyadenosine in DNA + S-adenosyl-L-homocysteine + H(+)</text>
        <dbReference type="Rhea" id="RHEA:15197"/>
        <dbReference type="Rhea" id="RHEA-COMP:12418"/>
        <dbReference type="Rhea" id="RHEA-COMP:12419"/>
        <dbReference type="ChEBI" id="CHEBI:15378"/>
        <dbReference type="ChEBI" id="CHEBI:57856"/>
        <dbReference type="ChEBI" id="CHEBI:59789"/>
        <dbReference type="ChEBI" id="CHEBI:90615"/>
        <dbReference type="ChEBI" id="CHEBI:90616"/>
        <dbReference type="EC" id="2.1.1.72"/>
    </reaction>
</comment>
<evidence type="ECO:0000256" key="5">
    <source>
        <dbReference type="ARBA" id="ARBA00022691"/>
    </source>
</evidence>
<evidence type="ECO:0000256" key="2">
    <source>
        <dbReference type="ARBA" id="ARBA00011900"/>
    </source>
</evidence>
<dbReference type="GO" id="GO:0032259">
    <property type="term" value="P:methylation"/>
    <property type="evidence" value="ECO:0007669"/>
    <property type="project" value="UniProtKB-KW"/>
</dbReference>
<dbReference type="SUPFAM" id="SSF53335">
    <property type="entry name" value="S-adenosyl-L-methionine-dependent methyltransferases"/>
    <property type="match status" value="1"/>
</dbReference>
<keyword evidence="5" id="KW-0949">S-adenosyl-L-methionine</keyword>
<feature type="domain" description="Type II methyltransferase M.Eco57I C-terminal" evidence="9">
    <location>
        <begin position="654"/>
        <end position="904"/>
    </location>
</feature>
<evidence type="ECO:0000259" key="9">
    <source>
        <dbReference type="Pfam" id="PF22837"/>
    </source>
</evidence>
<keyword evidence="3 10" id="KW-0489">Methyltransferase</keyword>
<evidence type="ECO:0000259" key="8">
    <source>
        <dbReference type="Pfam" id="PF07669"/>
    </source>
</evidence>
<reference evidence="10" key="1">
    <citation type="submission" date="2022-06" db="EMBL/GenBank/DDBJ databases">
        <title>Diverse halophilic archaea isolated from saline environments.</title>
        <authorList>
            <person name="Cui H.-L."/>
        </authorList>
    </citation>
    <scope>NUCLEOTIDE SEQUENCE</scope>
    <source>
        <strain evidence="10">WLHS1</strain>
    </source>
</reference>
<dbReference type="GO" id="GO:0003676">
    <property type="term" value="F:nucleic acid binding"/>
    <property type="evidence" value="ECO:0007669"/>
    <property type="project" value="InterPro"/>
</dbReference>
<accession>A0A9E7SUH3</accession>
<feature type="domain" description="Type II methyltransferase M.TaqI-like" evidence="8">
    <location>
        <begin position="393"/>
        <end position="557"/>
    </location>
</feature>
<organism evidence="10 11">
    <name type="scientific">Natronosalvus rutilus</name>
    <dbReference type="NCBI Taxonomy" id="2953753"/>
    <lineage>
        <taxon>Archaea</taxon>
        <taxon>Methanobacteriati</taxon>
        <taxon>Methanobacteriota</taxon>
        <taxon>Stenosarchaea group</taxon>
        <taxon>Halobacteria</taxon>
        <taxon>Halobacteriales</taxon>
        <taxon>Natrialbaceae</taxon>
        <taxon>Natronosalvus</taxon>
    </lineage>
</organism>
<dbReference type="GO" id="GO:0006304">
    <property type="term" value="P:DNA modification"/>
    <property type="evidence" value="ECO:0007669"/>
    <property type="project" value="InterPro"/>
</dbReference>
<dbReference type="InterPro" id="IPR002052">
    <property type="entry name" value="DNA_methylase_N6_adenine_CS"/>
</dbReference>
<dbReference type="GeneID" id="73290219"/>
<dbReference type="Gene3D" id="3.40.50.150">
    <property type="entry name" value="Vaccinia Virus protein VP39"/>
    <property type="match status" value="1"/>
</dbReference>
<dbReference type="GO" id="GO:0009007">
    <property type="term" value="F:site-specific DNA-methyltransferase (adenine-specific) activity"/>
    <property type="evidence" value="ECO:0007669"/>
    <property type="project" value="UniProtKB-EC"/>
</dbReference>
<keyword evidence="4" id="KW-0808">Transferase</keyword>
<dbReference type="PRINTS" id="PR00507">
    <property type="entry name" value="N12N6MTFRASE"/>
</dbReference>
<dbReference type="EC" id="2.1.1.72" evidence="2"/>
<dbReference type="InterPro" id="IPR029063">
    <property type="entry name" value="SAM-dependent_MTases_sf"/>
</dbReference>
<protein>
    <recommendedName>
        <fullName evidence="2">site-specific DNA-methyltransferase (adenine-specific)</fullName>
        <ecNumber evidence="2">2.1.1.72</ecNumber>
    </recommendedName>
</protein>
<evidence type="ECO:0000256" key="4">
    <source>
        <dbReference type="ARBA" id="ARBA00022679"/>
    </source>
</evidence>
<dbReference type="KEGG" id="sawl:NGM29_09195"/>
<comment type="similarity">
    <text evidence="1">Belongs to the N(4)/N(6)-methyltransferase family.</text>
</comment>
<evidence type="ECO:0000313" key="11">
    <source>
        <dbReference type="Proteomes" id="UP001056855"/>
    </source>
</evidence>
<dbReference type="Pfam" id="PF07669">
    <property type="entry name" value="Eco57I"/>
    <property type="match status" value="1"/>
</dbReference>